<feature type="domain" description="Aspartate/ornithine carbamoyltransferase carbamoyl-P binding" evidence="3">
    <location>
        <begin position="2"/>
        <end position="142"/>
    </location>
</feature>
<dbReference type="GO" id="GO:0016743">
    <property type="term" value="F:carboxyl- or carbamoyltransferase activity"/>
    <property type="evidence" value="ECO:0007669"/>
    <property type="project" value="InterPro"/>
</dbReference>
<dbReference type="PANTHER" id="PTHR45753:SF6">
    <property type="entry name" value="ASPARTATE CARBAMOYLTRANSFERASE"/>
    <property type="match status" value="1"/>
</dbReference>
<dbReference type="InterPro" id="IPR006131">
    <property type="entry name" value="Asp_carbamoyltransf_Asp/Orn-bd"/>
</dbReference>
<protein>
    <submittedName>
        <fullName evidence="4">Uncharacterized protein</fullName>
    </submittedName>
</protein>
<evidence type="ECO:0000256" key="1">
    <source>
        <dbReference type="ARBA" id="ARBA00022679"/>
    </source>
</evidence>
<feature type="domain" description="Aspartate/ornithine carbamoyltransferase Asp/Orn-binding" evidence="2">
    <location>
        <begin position="208"/>
        <end position="264"/>
    </location>
</feature>
<reference evidence="4" key="1">
    <citation type="submission" date="2018-05" db="EMBL/GenBank/DDBJ databases">
        <authorList>
            <person name="Lanie J.A."/>
            <person name="Ng W.-L."/>
            <person name="Kazmierczak K.M."/>
            <person name="Andrzejewski T.M."/>
            <person name="Davidsen T.M."/>
            <person name="Wayne K.J."/>
            <person name="Tettelin H."/>
            <person name="Glass J.I."/>
            <person name="Rusch D."/>
            <person name="Podicherti R."/>
            <person name="Tsui H.-C.T."/>
            <person name="Winkler M.E."/>
        </authorList>
    </citation>
    <scope>NUCLEOTIDE SEQUENCE</scope>
</reference>
<name>A0A382DKZ8_9ZZZZ</name>
<proteinExistence type="predicted"/>
<dbReference type="GO" id="GO:0044205">
    <property type="term" value="P:'de novo' UMP biosynthetic process"/>
    <property type="evidence" value="ECO:0007669"/>
    <property type="project" value="UniProtKB-UniPathway"/>
</dbReference>
<dbReference type="Pfam" id="PF00185">
    <property type="entry name" value="OTCace"/>
    <property type="match status" value="1"/>
</dbReference>
<evidence type="ECO:0000259" key="3">
    <source>
        <dbReference type="Pfam" id="PF02729"/>
    </source>
</evidence>
<gene>
    <name evidence="4" type="ORF">METZ01_LOCUS191141</name>
</gene>
<dbReference type="SUPFAM" id="SSF53671">
    <property type="entry name" value="Aspartate/ornithine carbamoyltransferase"/>
    <property type="match status" value="1"/>
</dbReference>
<dbReference type="GO" id="GO:0016597">
    <property type="term" value="F:amino acid binding"/>
    <property type="evidence" value="ECO:0007669"/>
    <property type="project" value="InterPro"/>
</dbReference>
<dbReference type="GO" id="GO:0006520">
    <property type="term" value="P:amino acid metabolic process"/>
    <property type="evidence" value="ECO:0007669"/>
    <property type="project" value="InterPro"/>
</dbReference>
<dbReference type="InterPro" id="IPR006132">
    <property type="entry name" value="Asp/Orn_carbamoyltranf_P-bd"/>
</dbReference>
<dbReference type="InterPro" id="IPR036901">
    <property type="entry name" value="Asp/Orn_carbamoylTrfase_sf"/>
</dbReference>
<dbReference type="PRINTS" id="PR00100">
    <property type="entry name" value="AOTCASE"/>
</dbReference>
<organism evidence="4">
    <name type="scientific">marine metagenome</name>
    <dbReference type="NCBI Taxonomy" id="408172"/>
    <lineage>
        <taxon>unclassified sequences</taxon>
        <taxon>metagenomes</taxon>
        <taxon>ecological metagenomes</taxon>
    </lineage>
</organism>
<dbReference type="PRINTS" id="PR00101">
    <property type="entry name" value="ATCASE"/>
</dbReference>
<evidence type="ECO:0000313" key="4">
    <source>
        <dbReference type="EMBL" id="SVB38287.1"/>
    </source>
</evidence>
<dbReference type="UniPathway" id="UPA00070">
    <property type="reaction ID" value="UER00116"/>
</dbReference>
<dbReference type="PANTHER" id="PTHR45753">
    <property type="entry name" value="ORNITHINE CARBAMOYLTRANSFERASE, MITOCHONDRIAL"/>
    <property type="match status" value="1"/>
</dbReference>
<dbReference type="InterPro" id="IPR006130">
    <property type="entry name" value="Asp/Orn_carbamoylTrfase"/>
</dbReference>
<dbReference type="AlphaFoldDB" id="A0A382DKZ8"/>
<keyword evidence="1" id="KW-0808">Transferase</keyword>
<evidence type="ECO:0000259" key="2">
    <source>
        <dbReference type="Pfam" id="PF00185"/>
    </source>
</evidence>
<dbReference type="EMBL" id="UINC01039586">
    <property type="protein sequence ID" value="SVB38287.1"/>
    <property type="molecule type" value="Genomic_DNA"/>
</dbReference>
<dbReference type="Gene3D" id="3.40.50.1370">
    <property type="entry name" value="Aspartate/ornithine carbamoyltransferase"/>
    <property type="match status" value="3"/>
</dbReference>
<accession>A0A382DKZ8</accession>
<dbReference type="Pfam" id="PF02729">
    <property type="entry name" value="OTCace_N"/>
    <property type="match status" value="1"/>
</dbReference>
<dbReference type="PROSITE" id="PS00097">
    <property type="entry name" value="CARBAMOYLTRANSFERASE"/>
    <property type="match status" value="1"/>
</dbReference>
<sequence>MKHLVSINDLTFDEIKELFIFTKKIKHNPSKYQKELKRKILSNLFYEPSTRTSSSFHAAMSKLGGDVISINDVTYSSVAKGENLEDTIITMGNYSDIIVLRSKFAGDAHKAAEVSTVPIINAGDGNGEHPTQTLLDLYTIWEKYKRTHNLTVTFIGDIQNGRTVKSLNKALEKFNALHFRDTYNTNNLPKSDIYYFTRVQKERGSEGSYKMTKEMVSKFPDDCIVMHPFPRNEEIPRWFDTDPRAKYFKQMKNGLYIRMALLILYSS</sequence>